<feature type="compositionally biased region" description="Polar residues" evidence="1">
    <location>
        <begin position="27"/>
        <end position="43"/>
    </location>
</feature>
<comment type="caution">
    <text evidence="3">The sequence shown here is derived from an EMBL/GenBank/DDBJ whole genome shotgun (WGS) entry which is preliminary data.</text>
</comment>
<dbReference type="PROSITE" id="PS51257">
    <property type="entry name" value="PROKAR_LIPOPROTEIN"/>
    <property type="match status" value="1"/>
</dbReference>
<sequence length="158" mass="15980">MRRVVAVLFLLAMTSVAACGSGDDETGSTTAPLGTLQNRSQASEVDPSPYQRTGDLYVFAAGSQITCGIGRASDGQMGNLTCHLPPGAPYNGALAVDIDANGVKAAVWPRWSGAPQLAVGSAITVGTGRCEVTAPDTVRCSNHGGWVQTSPAGTTASG</sequence>
<evidence type="ECO:0000313" key="3">
    <source>
        <dbReference type="EMBL" id="GEE01549.1"/>
    </source>
</evidence>
<dbReference type="EMBL" id="BJOV01000003">
    <property type="protein sequence ID" value="GEE01549.1"/>
    <property type="molecule type" value="Genomic_DNA"/>
</dbReference>
<dbReference type="Proteomes" id="UP000444960">
    <property type="component" value="Unassembled WGS sequence"/>
</dbReference>
<reference evidence="4" key="1">
    <citation type="submission" date="2019-06" db="EMBL/GenBank/DDBJ databases">
        <title>Gordonia isolated from sludge of a wastewater treatment plant.</title>
        <authorList>
            <person name="Tamura T."/>
            <person name="Aoyama K."/>
            <person name="Kang Y."/>
            <person name="Saito S."/>
            <person name="Akiyama N."/>
            <person name="Yazawa K."/>
            <person name="Gonoi T."/>
            <person name="Mikami Y."/>
        </authorList>
    </citation>
    <scope>NUCLEOTIDE SEQUENCE [LARGE SCALE GENOMIC DNA]</scope>
    <source>
        <strain evidence="4">NBRC 107696</strain>
    </source>
</reference>
<keyword evidence="4" id="KW-1185">Reference proteome</keyword>
<dbReference type="AlphaFoldDB" id="A0A7I9V8D5"/>
<accession>A0A7I9V8D5</accession>
<gene>
    <name evidence="3" type="ORF">nbrc107696_19950</name>
</gene>
<feature type="signal peptide" evidence="2">
    <location>
        <begin position="1"/>
        <end position="17"/>
    </location>
</feature>
<evidence type="ECO:0008006" key="5">
    <source>
        <dbReference type="Google" id="ProtNLM"/>
    </source>
</evidence>
<protein>
    <recommendedName>
        <fullName evidence="5">Lipoprotein</fullName>
    </recommendedName>
</protein>
<dbReference type="OrthoDB" id="9910741at2"/>
<organism evidence="3 4">
    <name type="scientific">Gordonia spumicola</name>
    <dbReference type="NCBI Taxonomy" id="589161"/>
    <lineage>
        <taxon>Bacteria</taxon>
        <taxon>Bacillati</taxon>
        <taxon>Actinomycetota</taxon>
        <taxon>Actinomycetes</taxon>
        <taxon>Mycobacteriales</taxon>
        <taxon>Gordoniaceae</taxon>
        <taxon>Gordonia</taxon>
    </lineage>
</organism>
<evidence type="ECO:0000256" key="2">
    <source>
        <dbReference type="SAM" id="SignalP"/>
    </source>
</evidence>
<proteinExistence type="predicted"/>
<evidence type="ECO:0000313" key="4">
    <source>
        <dbReference type="Proteomes" id="UP000444960"/>
    </source>
</evidence>
<name>A0A7I9V8D5_9ACTN</name>
<keyword evidence="2" id="KW-0732">Signal</keyword>
<feature type="chain" id="PRO_5038897058" description="Lipoprotein" evidence="2">
    <location>
        <begin position="18"/>
        <end position="158"/>
    </location>
</feature>
<dbReference type="RefSeq" id="WP_161895325.1">
    <property type="nucleotide sequence ID" value="NZ_BJOV01000003.1"/>
</dbReference>
<feature type="region of interest" description="Disordered" evidence="1">
    <location>
        <begin position="20"/>
        <end position="49"/>
    </location>
</feature>
<evidence type="ECO:0000256" key="1">
    <source>
        <dbReference type="SAM" id="MobiDB-lite"/>
    </source>
</evidence>